<evidence type="ECO:0000256" key="5">
    <source>
        <dbReference type="SAM" id="Phobius"/>
    </source>
</evidence>
<comment type="caution">
    <text evidence="7">The sequence shown here is derived from an EMBL/GenBank/DDBJ whole genome shotgun (WGS) entry which is preliminary data.</text>
</comment>
<dbReference type="EMBL" id="BMOU01000002">
    <property type="protein sequence ID" value="GGN91618.1"/>
    <property type="molecule type" value="Genomic_DNA"/>
</dbReference>
<evidence type="ECO:0000256" key="4">
    <source>
        <dbReference type="ARBA" id="ARBA00023136"/>
    </source>
</evidence>
<sequence length="118" mass="11972">MTKCFGKLYELRGVTYACSDTSNLREDFNNMIENIALVVNAVLQEGTTGAAPAIPAGAAAALAVGLAALGSGYAERGIGAAAVGAIAEDDSMFGRGLILTVLPETLVILALVVVFILG</sequence>
<gene>
    <name evidence="7" type="ORF">GCM10009030_14750</name>
</gene>
<protein>
    <recommendedName>
        <fullName evidence="6">V-ATPase proteolipid subunit C-like domain-containing protein</fullName>
    </recommendedName>
</protein>
<dbReference type="AlphaFoldDB" id="A0A830GJ24"/>
<organism evidence="7 8">
    <name type="scientific">Haloarcula pellucida</name>
    <dbReference type="NCBI Taxonomy" id="1427151"/>
    <lineage>
        <taxon>Archaea</taxon>
        <taxon>Methanobacteriati</taxon>
        <taxon>Methanobacteriota</taxon>
        <taxon>Stenosarchaea group</taxon>
        <taxon>Halobacteria</taxon>
        <taxon>Halobacteriales</taxon>
        <taxon>Haloarculaceae</taxon>
        <taxon>Haloarcula</taxon>
    </lineage>
</organism>
<feature type="transmembrane region" description="Helical" evidence="5">
    <location>
        <begin position="97"/>
        <end position="117"/>
    </location>
</feature>
<dbReference type="Gene3D" id="1.20.120.610">
    <property type="entry name" value="lithium bound rotor ring of v- atpase"/>
    <property type="match status" value="1"/>
</dbReference>
<evidence type="ECO:0000256" key="2">
    <source>
        <dbReference type="ARBA" id="ARBA00022692"/>
    </source>
</evidence>
<name>A0A830GJ24_9EURY</name>
<keyword evidence="8" id="KW-1185">Reference proteome</keyword>
<dbReference type="InterPro" id="IPR002379">
    <property type="entry name" value="ATPase_proteolipid_c-like_dom"/>
</dbReference>
<evidence type="ECO:0000256" key="3">
    <source>
        <dbReference type="ARBA" id="ARBA00022989"/>
    </source>
</evidence>
<dbReference type="Pfam" id="PF00137">
    <property type="entry name" value="ATP-synt_C"/>
    <property type="match status" value="1"/>
</dbReference>
<evidence type="ECO:0000256" key="1">
    <source>
        <dbReference type="ARBA" id="ARBA00004141"/>
    </source>
</evidence>
<keyword evidence="2 5" id="KW-0812">Transmembrane</keyword>
<dbReference type="SUPFAM" id="SSF81333">
    <property type="entry name" value="F1F0 ATP synthase subunit C"/>
    <property type="match status" value="1"/>
</dbReference>
<keyword evidence="3 5" id="KW-1133">Transmembrane helix</keyword>
<evidence type="ECO:0000313" key="7">
    <source>
        <dbReference type="EMBL" id="GGN91618.1"/>
    </source>
</evidence>
<reference evidence="7" key="2">
    <citation type="submission" date="2020-09" db="EMBL/GenBank/DDBJ databases">
        <authorList>
            <person name="Sun Q."/>
            <person name="Ohkuma M."/>
        </authorList>
    </citation>
    <scope>NUCLEOTIDE SEQUENCE</scope>
    <source>
        <strain evidence="7">JCM 17820</strain>
    </source>
</reference>
<dbReference type="GO" id="GO:0033177">
    <property type="term" value="C:proton-transporting two-sector ATPase complex, proton-transporting domain"/>
    <property type="evidence" value="ECO:0007669"/>
    <property type="project" value="InterPro"/>
</dbReference>
<dbReference type="GO" id="GO:0015078">
    <property type="term" value="F:proton transmembrane transporter activity"/>
    <property type="evidence" value="ECO:0007669"/>
    <property type="project" value="InterPro"/>
</dbReference>
<dbReference type="Proteomes" id="UP000605784">
    <property type="component" value="Unassembled WGS sequence"/>
</dbReference>
<comment type="subcellular location">
    <subcellularLocation>
        <location evidence="1">Membrane</location>
        <topology evidence="1">Multi-pass membrane protein</topology>
    </subcellularLocation>
</comment>
<accession>A0A830GJ24</accession>
<proteinExistence type="predicted"/>
<reference evidence="7" key="1">
    <citation type="journal article" date="2014" name="Int. J. Syst. Evol. Microbiol.">
        <title>Complete genome sequence of Corynebacterium casei LMG S-19264T (=DSM 44701T), isolated from a smear-ripened cheese.</title>
        <authorList>
            <consortium name="US DOE Joint Genome Institute (JGI-PGF)"/>
            <person name="Walter F."/>
            <person name="Albersmeier A."/>
            <person name="Kalinowski J."/>
            <person name="Ruckert C."/>
        </authorList>
    </citation>
    <scope>NUCLEOTIDE SEQUENCE</scope>
    <source>
        <strain evidence="7">JCM 17820</strain>
    </source>
</reference>
<evidence type="ECO:0000259" key="6">
    <source>
        <dbReference type="Pfam" id="PF00137"/>
    </source>
</evidence>
<keyword evidence="4 5" id="KW-0472">Membrane</keyword>
<feature type="domain" description="V-ATPase proteolipid subunit C-like" evidence="6">
    <location>
        <begin position="59"/>
        <end position="117"/>
    </location>
</feature>
<dbReference type="InterPro" id="IPR035921">
    <property type="entry name" value="F/V-ATP_Csub_sf"/>
</dbReference>
<evidence type="ECO:0000313" key="8">
    <source>
        <dbReference type="Proteomes" id="UP000605784"/>
    </source>
</evidence>